<gene>
    <name evidence="2" type="ORF">CCAL12919_05395</name>
    <name evidence="3" type="ORF">CCAL9337_06975</name>
</gene>
<keyword evidence="3" id="KW-0547">Nucleotide-binding</keyword>
<evidence type="ECO:0000313" key="3">
    <source>
        <dbReference type="EMBL" id="MBE3608465.1"/>
    </source>
</evidence>
<feature type="domain" description="ATPase AAA-type core" evidence="1">
    <location>
        <begin position="45"/>
        <end position="149"/>
    </location>
</feature>
<protein>
    <submittedName>
        <fullName evidence="3">ATP-binding protein</fullName>
    </submittedName>
</protein>
<keyword evidence="3" id="KW-0067">ATP-binding</keyword>
<evidence type="ECO:0000313" key="2">
    <source>
        <dbReference type="EMBL" id="MBE2986566.1"/>
    </source>
</evidence>
<evidence type="ECO:0000313" key="5">
    <source>
        <dbReference type="Proteomes" id="UP001318760"/>
    </source>
</evidence>
<dbReference type="Gene3D" id="3.40.50.300">
    <property type="entry name" value="P-loop containing nucleotide triphosphate hydrolases"/>
    <property type="match status" value="1"/>
</dbReference>
<dbReference type="InterPro" id="IPR003959">
    <property type="entry name" value="ATPase_AAA_core"/>
</dbReference>
<dbReference type="InterPro" id="IPR027417">
    <property type="entry name" value="P-loop_NTPase"/>
</dbReference>
<dbReference type="PANTHER" id="PTHR40396:SF1">
    <property type="entry name" value="ATPASE AAA-TYPE CORE DOMAIN-CONTAINING PROTEIN"/>
    <property type="match status" value="1"/>
</dbReference>
<dbReference type="SUPFAM" id="SSF52540">
    <property type="entry name" value="P-loop containing nucleoside triphosphate hydrolases"/>
    <property type="match status" value="1"/>
</dbReference>
<dbReference type="GO" id="GO:0016887">
    <property type="term" value="F:ATP hydrolysis activity"/>
    <property type="evidence" value="ECO:0007669"/>
    <property type="project" value="InterPro"/>
</dbReference>
<dbReference type="GO" id="GO:0005524">
    <property type="term" value="F:ATP binding"/>
    <property type="evidence" value="ECO:0007669"/>
    <property type="project" value="UniProtKB-KW"/>
</dbReference>
<evidence type="ECO:0000259" key="1">
    <source>
        <dbReference type="Pfam" id="PF13304"/>
    </source>
</evidence>
<dbReference type="Proteomes" id="UP000650616">
    <property type="component" value="Unassembled WGS sequence"/>
</dbReference>
<organism evidence="3 4">
    <name type="scientific">Campylobacter californiensis</name>
    <dbReference type="NCBI Taxonomy" id="1032243"/>
    <lineage>
        <taxon>Bacteria</taxon>
        <taxon>Pseudomonadati</taxon>
        <taxon>Campylobacterota</taxon>
        <taxon>Epsilonproteobacteria</taxon>
        <taxon>Campylobacterales</taxon>
        <taxon>Campylobacteraceae</taxon>
        <taxon>Campylobacter</taxon>
    </lineage>
</organism>
<sequence>MLLSFRAKNFRSFRDDLVVDMRALNIKGNEENKANINNTEILKSIVIFGANAAGKSNIVKAFNAMQSAVLHSSRTQRGDKVIGIDPFVLDNESRNNPTEFEISFLINEDKYIYGFSANKKEVLNEWLYYYPKGSRRVVFSREFNNDTNSYEWDKNNGKYLKVSSDDVNTYRKMTRENELFLSKIVQLNNKSAATCVFDWFNNKLKCAGIQGWNDGEIIATNMMLREEGKEQNKEEILDLLNKFDLAIDDIEVKEEILPEGVIDPFLKDLIRKHASAISPNTTPSNDEFRTIKTSFVRKTSSGEFKINIDDESDGTRKLYSLVAPFILALRSGTTVVIDELNNSLHTLILKQIVDIFHDKNTNKKNAQLIFTTHDGVILDQEIFRRDQVYFCSKDDDFASYLEQLSDYKTRDKEKVLKGYLMGRYGGIPNLASFFDKAEYGD</sequence>
<dbReference type="Pfam" id="PF13304">
    <property type="entry name" value="AAA_21"/>
    <property type="match status" value="2"/>
</dbReference>
<accession>A0AAW3ZTJ5</accession>
<dbReference type="RefSeq" id="WP_170016661.1">
    <property type="nucleotide sequence ID" value="NZ_CP012545.1"/>
</dbReference>
<name>A0AAW3ZTJ5_9BACT</name>
<feature type="domain" description="ATPase AAA-type core" evidence="1">
    <location>
        <begin position="263"/>
        <end position="379"/>
    </location>
</feature>
<dbReference type="EMBL" id="LIWG01000008">
    <property type="protein sequence ID" value="MBE3608465.1"/>
    <property type="molecule type" value="Genomic_DNA"/>
</dbReference>
<dbReference type="AlphaFoldDB" id="A0AAW3ZTJ5"/>
<reference evidence="2 5" key="2">
    <citation type="submission" date="2020-10" db="EMBL/GenBank/DDBJ databases">
        <title>Campylobacter californiensis sp. nov. isolated from cattle and feral swine in California.</title>
        <authorList>
            <person name="Miller W.G."/>
        </authorList>
    </citation>
    <scope>NUCLEOTIDE SEQUENCE [LARGE SCALE GENOMIC DNA]</scope>
    <source>
        <strain evidence="2 5">RM12919</strain>
    </source>
</reference>
<comment type="caution">
    <text evidence="3">The sequence shown here is derived from an EMBL/GenBank/DDBJ whole genome shotgun (WGS) entry which is preliminary data.</text>
</comment>
<dbReference type="EMBL" id="JADBHS010000009">
    <property type="protein sequence ID" value="MBE2986566.1"/>
    <property type="molecule type" value="Genomic_DNA"/>
</dbReference>
<evidence type="ECO:0000313" key="4">
    <source>
        <dbReference type="Proteomes" id="UP000650616"/>
    </source>
</evidence>
<dbReference type="PANTHER" id="PTHR40396">
    <property type="entry name" value="ATPASE-LIKE PROTEIN"/>
    <property type="match status" value="1"/>
</dbReference>
<keyword evidence="4" id="KW-1185">Reference proteome</keyword>
<reference evidence="3 4" key="1">
    <citation type="submission" date="2015-08" db="EMBL/GenBank/DDBJ databases">
        <title>Comparative genomics of the Campylobacter concisus group.</title>
        <authorList>
            <person name="Yee E."/>
            <person name="Chapman M.H."/>
            <person name="Huynh S."/>
            <person name="Bono J.L."/>
            <person name="On S.L."/>
            <person name="St Leger J."/>
            <person name="Foster G."/>
            <person name="Parker C.T."/>
            <person name="Miller W.G."/>
        </authorList>
    </citation>
    <scope>NUCLEOTIDE SEQUENCE [LARGE SCALE GENOMIC DNA]</scope>
    <source>
        <strain evidence="3 4">RM9337</strain>
    </source>
</reference>
<dbReference type="Proteomes" id="UP001318760">
    <property type="component" value="Unassembled WGS sequence"/>
</dbReference>
<proteinExistence type="predicted"/>